<dbReference type="KEGG" id="vg:13828410"/>
<dbReference type="RefSeq" id="YP_006907970.1">
    <property type="nucleotide sequence ID" value="NC_018860.1"/>
</dbReference>
<protein>
    <submittedName>
        <fullName evidence="1">Uncharacterized protein</fullName>
    </submittedName>
</protein>
<proteinExistence type="predicted"/>
<dbReference type="OrthoDB" id="39424at10239"/>
<dbReference type="Proteomes" id="UP000007863">
    <property type="component" value="Segment"/>
</dbReference>
<dbReference type="GeneID" id="13828410"/>
<name>G9J1T5_9CAUD</name>
<gene>
    <name evidence="1" type="ORF">BCP78_0135</name>
</gene>
<keyword evidence="2" id="KW-1185">Reference proteome</keyword>
<reference evidence="1 2" key="1">
    <citation type="journal article" date="2012" name="J. Virol.">
        <title>Complete Genome Sequence of Bacillus cereus Bacteriophage BCP78.</title>
        <authorList>
            <person name="Lee J.H."/>
            <person name="Shin H."/>
            <person name="Son B."/>
            <person name="Ryu S."/>
        </authorList>
    </citation>
    <scope>NUCLEOTIDE SEQUENCE [LARGE SCALE GENOMIC DNA]</scope>
</reference>
<organism evidence="1 2">
    <name type="scientific">Bacillus phage BCP78</name>
    <dbReference type="NCBI Taxonomy" id="1126950"/>
    <lineage>
        <taxon>Viruses</taxon>
        <taxon>Duplodnaviria</taxon>
        <taxon>Heunggongvirae</taxon>
        <taxon>Uroviricota</taxon>
        <taxon>Caudoviricetes</taxon>
        <taxon>Herelleviridae</taxon>
        <taxon>Bastillevirinae</taxon>
        <taxon>Tsarbombavirus</taxon>
        <taxon>Tsarbombavirus BCP78</taxon>
    </lineage>
</organism>
<evidence type="ECO:0000313" key="2">
    <source>
        <dbReference type="Proteomes" id="UP000007863"/>
    </source>
</evidence>
<sequence>MWNPFRRKRCKQCGEELRMFTKVDFCDLHCCIICREIEKQQEERKVTDAPNEQRRTD</sequence>
<dbReference type="EMBL" id="JN797797">
    <property type="protein sequence ID" value="AEW47142.1"/>
    <property type="molecule type" value="Genomic_DNA"/>
</dbReference>
<accession>G9J1T5</accession>
<evidence type="ECO:0000313" key="1">
    <source>
        <dbReference type="EMBL" id="AEW47142.1"/>
    </source>
</evidence>